<dbReference type="RefSeq" id="WP_187741068.1">
    <property type="nucleotide sequence ID" value="NZ_CP060825.1"/>
</dbReference>
<gene>
    <name evidence="2" type="ORF">IAG43_13910</name>
</gene>
<dbReference type="Proteomes" id="UP000516230">
    <property type="component" value="Chromosome"/>
</dbReference>
<dbReference type="InterPro" id="IPR012296">
    <property type="entry name" value="Nuclease_put_TT1808"/>
</dbReference>
<keyword evidence="2" id="KW-0378">Hydrolase</keyword>
<dbReference type="SUPFAM" id="SSF52980">
    <property type="entry name" value="Restriction endonuclease-like"/>
    <property type="match status" value="1"/>
</dbReference>
<dbReference type="PANTHER" id="PTHR35400:SF3">
    <property type="entry name" value="SLL1072 PROTEIN"/>
    <property type="match status" value="1"/>
</dbReference>
<keyword evidence="3" id="KW-1185">Reference proteome</keyword>
<dbReference type="EMBL" id="CP060825">
    <property type="protein sequence ID" value="QNP63914.1"/>
    <property type="molecule type" value="Genomic_DNA"/>
</dbReference>
<keyword evidence="2" id="KW-0255">Endonuclease</keyword>
<dbReference type="InterPro" id="IPR011335">
    <property type="entry name" value="Restrct_endonuc-II-like"/>
</dbReference>
<reference evidence="2 3" key="1">
    <citation type="submission" date="2020-08" db="EMBL/GenBank/DDBJ databases">
        <title>A novel species.</title>
        <authorList>
            <person name="Gao J."/>
        </authorList>
    </citation>
    <scope>NUCLEOTIDE SEQUENCE [LARGE SCALE GENOMIC DNA]</scope>
    <source>
        <strain evidence="2 3">CRPJ-33</strain>
    </source>
</reference>
<dbReference type="PANTHER" id="PTHR35400">
    <property type="entry name" value="SLR1083 PROTEIN"/>
    <property type="match status" value="1"/>
</dbReference>
<name>A0A7H0HTP8_9ACTN</name>
<dbReference type="GO" id="GO:0004519">
    <property type="term" value="F:endonuclease activity"/>
    <property type="evidence" value="ECO:0007669"/>
    <property type="project" value="UniProtKB-KW"/>
</dbReference>
<dbReference type="Gene3D" id="3.90.1570.10">
    <property type="entry name" value="tt1808, chain A"/>
    <property type="match status" value="1"/>
</dbReference>
<dbReference type="KEGG" id="sgj:IAG43_13910"/>
<dbReference type="Pfam" id="PF05685">
    <property type="entry name" value="Uma2"/>
    <property type="match status" value="1"/>
</dbReference>
<evidence type="ECO:0000313" key="3">
    <source>
        <dbReference type="Proteomes" id="UP000516230"/>
    </source>
</evidence>
<dbReference type="AlphaFoldDB" id="A0A7H0HTP8"/>
<evidence type="ECO:0000259" key="1">
    <source>
        <dbReference type="Pfam" id="PF05685"/>
    </source>
</evidence>
<feature type="domain" description="Putative restriction endonuclease" evidence="1">
    <location>
        <begin position="13"/>
        <end position="184"/>
    </location>
</feature>
<keyword evidence="2" id="KW-0540">Nuclease</keyword>
<accession>A0A7H0HTP8</accession>
<dbReference type="InterPro" id="IPR008538">
    <property type="entry name" value="Uma2"/>
</dbReference>
<dbReference type="CDD" id="cd06260">
    <property type="entry name" value="DUF820-like"/>
    <property type="match status" value="1"/>
</dbReference>
<sequence>MTRISAEHPQMSVEDFEELAAKAPEGVKLELINGKLQVKPVPDQLHRAIVMWLLTQCMQQRPDTLLYPEQDLRVSAYRRGRAVADAVLAPVDHFVTHDGMWPEPAGVLMAVEVTSHDADTDRRDRVEKRDAYAQAGIPVHLLVDRDADRLVVHADPRDGIYRATHSHDYGDTVALPAPVGITLDTGKLKDYSG</sequence>
<evidence type="ECO:0000313" key="2">
    <source>
        <dbReference type="EMBL" id="QNP63914.1"/>
    </source>
</evidence>
<protein>
    <submittedName>
        <fullName evidence="2">Uma2 family endonuclease</fullName>
    </submittedName>
</protein>
<organism evidence="2 3">
    <name type="scientific">Streptomyces genisteinicus</name>
    <dbReference type="NCBI Taxonomy" id="2768068"/>
    <lineage>
        <taxon>Bacteria</taxon>
        <taxon>Bacillati</taxon>
        <taxon>Actinomycetota</taxon>
        <taxon>Actinomycetes</taxon>
        <taxon>Kitasatosporales</taxon>
        <taxon>Streptomycetaceae</taxon>
        <taxon>Streptomyces</taxon>
    </lineage>
</organism>
<proteinExistence type="predicted"/>